<gene>
    <name evidence="2" type="ORF">HLH25_18125</name>
    <name evidence="1" type="ORF">HLH26_17940</name>
</gene>
<evidence type="ECO:0000313" key="1">
    <source>
        <dbReference type="EMBL" id="MBB2166374.1"/>
    </source>
</evidence>
<reference evidence="3 4" key="1">
    <citation type="submission" date="2020-04" db="EMBL/GenBank/DDBJ databases">
        <title>Description of novel Gluconacetobacter.</title>
        <authorList>
            <person name="Sombolestani A."/>
        </authorList>
    </citation>
    <scope>NUCLEOTIDE SEQUENCE [LARGE SCALE GENOMIC DNA]</scope>
    <source>
        <strain evidence="2 3">LMG 1728</strain>
        <strain evidence="1 4">LMG 1731</strain>
    </source>
</reference>
<dbReference type="AlphaFoldDB" id="A0A7W4INZ1"/>
<dbReference type="EMBL" id="JABEQN010000031">
    <property type="protein sequence ID" value="MBB2195511.1"/>
    <property type="molecule type" value="Genomic_DNA"/>
</dbReference>
<dbReference type="EMBL" id="JABEQO010000031">
    <property type="protein sequence ID" value="MBB2166374.1"/>
    <property type="molecule type" value="Genomic_DNA"/>
</dbReference>
<comment type="caution">
    <text evidence="1">The sequence shown here is derived from an EMBL/GenBank/DDBJ whole genome shotgun (WGS) entry which is preliminary data.</text>
</comment>
<evidence type="ECO:0000313" key="3">
    <source>
        <dbReference type="Proteomes" id="UP000540490"/>
    </source>
</evidence>
<organism evidence="1 4">
    <name type="scientific">Gluconacetobacter dulcium</name>
    <dbReference type="NCBI Taxonomy" id="2729096"/>
    <lineage>
        <taxon>Bacteria</taxon>
        <taxon>Pseudomonadati</taxon>
        <taxon>Pseudomonadota</taxon>
        <taxon>Alphaproteobacteria</taxon>
        <taxon>Acetobacterales</taxon>
        <taxon>Acetobacteraceae</taxon>
        <taxon>Gluconacetobacter</taxon>
    </lineage>
</organism>
<dbReference type="Proteomes" id="UP000561077">
    <property type="component" value="Unassembled WGS sequence"/>
</dbReference>
<evidence type="ECO:0000313" key="4">
    <source>
        <dbReference type="Proteomes" id="UP000561077"/>
    </source>
</evidence>
<dbReference type="Proteomes" id="UP000540490">
    <property type="component" value="Unassembled WGS sequence"/>
</dbReference>
<name>A0A7W4INZ1_9PROT</name>
<evidence type="ECO:0000313" key="2">
    <source>
        <dbReference type="EMBL" id="MBB2195511.1"/>
    </source>
</evidence>
<dbReference type="RefSeq" id="WP_182975404.1">
    <property type="nucleotide sequence ID" value="NZ_JABEQN010000031.1"/>
</dbReference>
<keyword evidence="3" id="KW-1185">Reference proteome</keyword>
<sequence>MMKDITGDRYFLMNIEKLYMNKVENFGMNYTADTLFTLEAQLPYPNKPEWANLVAKRIGTVPDDLVGPGLYALFFDDKLFYIGLHVTAEASFQAPVLDRWVRHIVGQTLRAKVICFRPKIMAKILKDLSGAPIDDIAACLPEGRATAYDQLVGQILTNGSHCTFNKARFAARNWDRIGPGNEATMLGRIRCVFQPVPAVCETLLVGAKGKERGNWVREVWLRPLEKQSIREFRPICNAETVPGTEREDVGVAEVEVAFKNIMKTTTFSAFGVTGVGMHPVTGRPASRAVVDVFDANTGEAPSESEVALAEAEGLCGEELRFRRSLSPAGVRIIDDLQEQCPDVLRVYYTDNKDLRVALATGRVLLVVTTSHGRLRISTLASVEVCQALGFEAEPIIGNTMRTRFYIDPAECASGALFAIAGAAAQVVVG</sequence>
<proteinExistence type="predicted"/>
<protein>
    <submittedName>
        <fullName evidence="1">Uncharacterized protein</fullName>
    </submittedName>
</protein>
<accession>A0A7W4INZ1</accession>